<organism evidence="1 4">
    <name type="scientific">Trichinella patagoniensis</name>
    <dbReference type="NCBI Taxonomy" id="990121"/>
    <lineage>
        <taxon>Eukaryota</taxon>
        <taxon>Metazoa</taxon>
        <taxon>Ecdysozoa</taxon>
        <taxon>Nematoda</taxon>
        <taxon>Enoplea</taxon>
        <taxon>Dorylaimia</taxon>
        <taxon>Trichinellida</taxon>
        <taxon>Trichinellidae</taxon>
        <taxon>Trichinella</taxon>
    </lineage>
</organism>
<sequence>MKGENIVSLFHFLWYILRNTQSGGARRKKNFLENIKISWAINLSLLINSHDVVSEQAQMSNGMARKVQRSCCCGMLNIVSNIRCICYF</sequence>
<keyword evidence="4" id="KW-1185">Reference proteome</keyword>
<accession>A0A0V0Z3V7</accession>
<gene>
    <name evidence="3" type="ORF">T12_14669</name>
    <name evidence="2" type="ORF">T12_2671</name>
    <name evidence="1" type="ORF">T12_4981</name>
</gene>
<dbReference type="Proteomes" id="UP000054783">
    <property type="component" value="Unassembled WGS sequence"/>
</dbReference>
<comment type="caution">
    <text evidence="1">The sequence shown here is derived from an EMBL/GenBank/DDBJ whole genome shotgun (WGS) entry which is preliminary data.</text>
</comment>
<reference evidence="1 4" key="1">
    <citation type="submission" date="2015-01" db="EMBL/GenBank/DDBJ databases">
        <title>Evolution of Trichinella species and genotypes.</title>
        <authorList>
            <person name="Korhonen P.K."/>
            <person name="Edoardo P."/>
            <person name="Giuseppe L.R."/>
            <person name="Gasser R.B."/>
        </authorList>
    </citation>
    <scope>NUCLEOTIDE SEQUENCE [LARGE SCALE GENOMIC DNA]</scope>
    <source>
        <strain evidence="1">ISS2496</strain>
    </source>
</reference>
<evidence type="ECO:0000313" key="4">
    <source>
        <dbReference type="Proteomes" id="UP000054783"/>
    </source>
</evidence>
<dbReference type="EMBL" id="JYDQ01000150">
    <property type="protein sequence ID" value="KRY12987.1"/>
    <property type="molecule type" value="Genomic_DNA"/>
</dbReference>
<dbReference type="EMBL" id="JYDQ01000560">
    <property type="protein sequence ID" value="KRY07079.1"/>
    <property type="molecule type" value="Genomic_DNA"/>
</dbReference>
<dbReference type="EMBL" id="JYDQ01000578">
    <property type="protein sequence ID" value="KRY07027.1"/>
    <property type="molecule type" value="Genomic_DNA"/>
</dbReference>
<evidence type="ECO:0000313" key="1">
    <source>
        <dbReference type="EMBL" id="KRY07027.1"/>
    </source>
</evidence>
<protein>
    <submittedName>
        <fullName evidence="1">Uncharacterized protein</fullName>
    </submittedName>
</protein>
<evidence type="ECO:0000313" key="3">
    <source>
        <dbReference type="EMBL" id="KRY12987.1"/>
    </source>
</evidence>
<evidence type="ECO:0000313" key="2">
    <source>
        <dbReference type="EMBL" id="KRY07079.1"/>
    </source>
</evidence>
<name>A0A0V0Z3V7_9BILA</name>
<proteinExistence type="predicted"/>
<dbReference type="AlphaFoldDB" id="A0A0V0Z3V7"/>